<dbReference type="AlphaFoldDB" id="A0AAE0ZRY4"/>
<accession>A0AAE0ZRY4</accession>
<name>A0AAE0ZRY4_9GAST</name>
<keyword evidence="6" id="KW-1133">Transmembrane helix</keyword>
<comment type="subcellular location">
    <subcellularLocation>
        <location evidence="1">Cell membrane</location>
        <topology evidence="1">Multi-pass membrane protein</topology>
    </subcellularLocation>
</comment>
<reference evidence="7" key="1">
    <citation type="journal article" date="2023" name="G3 (Bethesda)">
        <title>A reference genome for the long-term kleptoplast-retaining sea slug Elysia crispata morphotype clarki.</title>
        <authorList>
            <person name="Eastman K.E."/>
            <person name="Pendleton A.L."/>
            <person name="Shaikh M.A."/>
            <person name="Suttiyut T."/>
            <person name="Ogas R."/>
            <person name="Tomko P."/>
            <person name="Gavelis G."/>
            <person name="Widhalm J.R."/>
            <person name="Wisecaver J.H."/>
        </authorList>
    </citation>
    <scope>NUCLEOTIDE SEQUENCE</scope>
    <source>
        <strain evidence="7">ECLA1</strain>
    </source>
</reference>
<evidence type="ECO:0000256" key="4">
    <source>
        <dbReference type="ARBA" id="ARBA00023170"/>
    </source>
</evidence>
<dbReference type="PANTHER" id="PTHR24230:SF158">
    <property type="entry name" value="G-PROTEIN COUPLED RECEPTORS FAMILY 1 PROFILE DOMAIN-CONTAINING PROTEIN"/>
    <property type="match status" value="1"/>
</dbReference>
<feature type="transmembrane region" description="Helical" evidence="6">
    <location>
        <begin position="358"/>
        <end position="384"/>
    </location>
</feature>
<dbReference type="GO" id="GO:0007218">
    <property type="term" value="P:neuropeptide signaling pathway"/>
    <property type="evidence" value="ECO:0007669"/>
    <property type="project" value="TreeGrafter"/>
</dbReference>
<keyword evidence="6" id="KW-0472">Membrane</keyword>
<feature type="transmembrane region" description="Helical" evidence="6">
    <location>
        <begin position="480"/>
        <end position="501"/>
    </location>
</feature>
<keyword evidence="5" id="KW-0807">Transducer</keyword>
<evidence type="ECO:0000256" key="3">
    <source>
        <dbReference type="ARBA" id="ARBA00023040"/>
    </source>
</evidence>
<evidence type="ECO:0000256" key="5">
    <source>
        <dbReference type="ARBA" id="ARBA00023224"/>
    </source>
</evidence>
<protein>
    <recommendedName>
        <fullName evidence="9">G-protein coupled receptors family 1 profile domain-containing protein</fullName>
    </recommendedName>
</protein>
<dbReference type="GO" id="GO:0005886">
    <property type="term" value="C:plasma membrane"/>
    <property type="evidence" value="ECO:0007669"/>
    <property type="project" value="UniProtKB-SubCell"/>
</dbReference>
<organism evidence="7 8">
    <name type="scientific">Elysia crispata</name>
    <name type="common">lettuce slug</name>
    <dbReference type="NCBI Taxonomy" id="231223"/>
    <lineage>
        <taxon>Eukaryota</taxon>
        <taxon>Metazoa</taxon>
        <taxon>Spiralia</taxon>
        <taxon>Lophotrochozoa</taxon>
        <taxon>Mollusca</taxon>
        <taxon>Gastropoda</taxon>
        <taxon>Heterobranchia</taxon>
        <taxon>Euthyneura</taxon>
        <taxon>Panpulmonata</taxon>
        <taxon>Sacoglossa</taxon>
        <taxon>Placobranchoidea</taxon>
        <taxon>Plakobranchidae</taxon>
        <taxon>Elysia</taxon>
    </lineage>
</organism>
<dbReference type="EMBL" id="JAWDGP010003499">
    <property type="protein sequence ID" value="KAK3773861.1"/>
    <property type="molecule type" value="Genomic_DNA"/>
</dbReference>
<comment type="caution">
    <text evidence="7">The sequence shown here is derived from an EMBL/GenBank/DDBJ whole genome shotgun (WGS) entry which is preliminary data.</text>
</comment>
<proteinExistence type="predicted"/>
<feature type="transmembrane region" description="Helical" evidence="6">
    <location>
        <begin position="212"/>
        <end position="232"/>
    </location>
</feature>
<feature type="transmembrane region" description="Helical" evidence="6">
    <location>
        <begin position="15"/>
        <end position="38"/>
    </location>
</feature>
<feature type="transmembrane region" description="Helical" evidence="6">
    <location>
        <begin position="533"/>
        <end position="553"/>
    </location>
</feature>
<feature type="transmembrane region" description="Helical" evidence="6">
    <location>
        <begin position="253"/>
        <end position="272"/>
    </location>
</feature>
<dbReference type="SUPFAM" id="SSF81321">
    <property type="entry name" value="Family A G protein-coupled receptor-like"/>
    <property type="match status" value="2"/>
</dbReference>
<feature type="transmembrane region" description="Helical" evidence="6">
    <location>
        <begin position="169"/>
        <end position="192"/>
    </location>
</feature>
<evidence type="ECO:0000256" key="1">
    <source>
        <dbReference type="ARBA" id="ARBA00004651"/>
    </source>
</evidence>
<evidence type="ECO:0000313" key="8">
    <source>
        <dbReference type="Proteomes" id="UP001283361"/>
    </source>
</evidence>
<evidence type="ECO:0000256" key="2">
    <source>
        <dbReference type="ARBA" id="ARBA00022475"/>
    </source>
</evidence>
<feature type="transmembrane region" description="Helical" evidence="6">
    <location>
        <begin position="67"/>
        <end position="88"/>
    </location>
</feature>
<evidence type="ECO:0000313" key="7">
    <source>
        <dbReference type="EMBL" id="KAK3773861.1"/>
    </source>
</evidence>
<dbReference type="Gene3D" id="1.20.1070.10">
    <property type="entry name" value="Rhodopsin 7-helix transmembrane proteins"/>
    <property type="match status" value="2"/>
</dbReference>
<keyword evidence="6" id="KW-0812">Transmembrane</keyword>
<keyword evidence="4" id="KW-0675">Receptor</keyword>
<sequence>MPFTVQRVLTARTQLAAILVLSGATIVVLVYTSVQIIIENKVAPSNITDSALFSRDDIFVLWNGTRLALFFSSFLVIFVSVVTLMIAFKKSARFQRQAASSGVSTAVTVRSLRDTQIIKGIFQVLAISTLCNSRLCIDPVLSVWSIISGTVNIIAFYRIGLRDGVNQNFFILSVADTLHGFVALCSGIFYVLESVNLQLVTVTFSRLQKFFGLLYGFPLSVSIITTTVIAVVRCCCVTMPFTVQRVLTARRQLAAILVLSGATMVVLVYTYANINLERDVASSNITDSSLFSSPAIVSMLDGTRLALFFSSFLVILVSMVTLIITLKKSARFQQQAASSGASTAVTVRSVRDARIIKGIIQLCIDPVLSVWSIISGTVNIIAFYRIGLRDGVNQNFFILSVADTLQGFVGLGSGVCYILEWANLFFRAVTFSKLQNLFLFVHSFPLSVSIITTTVIAVVRCCCVTMPFTVQRVLTARRQLAAILVLTGATIIIYIFASAHITRDSDGPSPNTTNTFFFSSQAVLTVWDGTKCALFFSSFLVISVSIVTLIIALKKSSRFQQRATTSGLSIVMESRSVRDARVIRGILQILQRHLTTIHYDVRFFKDTSPTIHYDVRFFKDTSPTIHYDVRFFKDTSPTIHYDVRFFKDTSPTIHYDVRFFKDTSPPLRF</sequence>
<evidence type="ECO:0008006" key="9">
    <source>
        <dbReference type="Google" id="ProtNLM"/>
    </source>
</evidence>
<keyword evidence="3" id="KW-0297">G-protein coupled receptor</keyword>
<keyword evidence="2" id="KW-1003">Cell membrane</keyword>
<dbReference type="PANTHER" id="PTHR24230">
    <property type="entry name" value="G-PROTEIN COUPLED RECEPTOR"/>
    <property type="match status" value="1"/>
</dbReference>
<dbReference type="GO" id="GO:0008528">
    <property type="term" value="F:G protein-coupled peptide receptor activity"/>
    <property type="evidence" value="ECO:0007669"/>
    <property type="project" value="TreeGrafter"/>
</dbReference>
<dbReference type="Proteomes" id="UP001283361">
    <property type="component" value="Unassembled WGS sequence"/>
</dbReference>
<evidence type="ECO:0000256" key="6">
    <source>
        <dbReference type="SAM" id="Phobius"/>
    </source>
</evidence>
<gene>
    <name evidence="7" type="ORF">RRG08_057908</name>
</gene>
<keyword evidence="8" id="KW-1185">Reference proteome</keyword>
<feature type="transmembrane region" description="Helical" evidence="6">
    <location>
        <begin position="305"/>
        <end position="326"/>
    </location>
</feature>
<dbReference type="CDD" id="cd00637">
    <property type="entry name" value="7tm_classA_rhodopsin-like"/>
    <property type="match status" value="2"/>
</dbReference>